<dbReference type="InterPro" id="IPR038869">
    <property type="entry name" value="DLT1"/>
</dbReference>
<comment type="function">
    <text evidence="1 7">Required for growth under high-pressure and low-temperature conditions.</text>
</comment>
<evidence type="ECO:0000313" key="10">
    <source>
        <dbReference type="Proteomes" id="UP001140562"/>
    </source>
</evidence>
<feature type="compositionally biased region" description="Basic and acidic residues" evidence="8">
    <location>
        <begin position="132"/>
        <end position="144"/>
    </location>
</feature>
<feature type="region of interest" description="Disordered" evidence="8">
    <location>
        <begin position="115"/>
        <end position="157"/>
    </location>
</feature>
<keyword evidence="4 7" id="KW-0812">Transmembrane</keyword>
<dbReference type="EMBL" id="JAPEUV010000008">
    <property type="protein sequence ID" value="KAJ4341994.1"/>
    <property type="molecule type" value="Genomic_DNA"/>
</dbReference>
<evidence type="ECO:0000256" key="6">
    <source>
        <dbReference type="ARBA" id="ARBA00023136"/>
    </source>
</evidence>
<feature type="compositionally biased region" description="Low complexity" evidence="8">
    <location>
        <begin position="353"/>
        <end position="380"/>
    </location>
</feature>
<evidence type="ECO:0000256" key="1">
    <source>
        <dbReference type="ARBA" id="ARBA00002489"/>
    </source>
</evidence>
<reference evidence="9" key="1">
    <citation type="submission" date="2022-10" db="EMBL/GenBank/DDBJ databases">
        <title>Tapping the CABI collections for fungal endophytes: first genome assemblies for Collariella, Neodidymelliopsis, Ascochyta clinopodiicola, Didymella pomorum, Didymosphaeria variabile, Neocosmospora piperis and Neocucurbitaria cava.</title>
        <authorList>
            <person name="Hill R."/>
        </authorList>
    </citation>
    <scope>NUCLEOTIDE SEQUENCE</scope>
    <source>
        <strain evidence="9">IMI 360193</strain>
    </source>
</reference>
<sequence>MRIPLFRIWYSTTYTTLLIITLLLLCVSPGDIIYQTIKTKEIPKLFVIGGVYVLSALIVILIYSTRIYTNRSVLQAIPKPYVPVEEGEVGKMVRRMIVKQLRRSAIVAWDSRPRDVRGEADAGDDTDEELEEGRSGTAEREREKMKAKKHKSGHGVSDATILPISANSQPWGHISHPGWASPASPDLPNLQYWSVICELPNLIEAKAVSLAPPDPNVETGSIQFPHETPLLPDAQIVTLLQRPRAMGLRSYLARLSELGLINPPTLGPAFLAQYERARFSTACLTETQFEDIMSIFADILNGMTELDPDVIEDLRAESLYSETRSLAPTQSSSSRSISDSSSSHSLPLHPRTPQLAQQPSSSSLSSSLSGSSGASPHSPQTLRTAPSRQAQRSSGIYGTPRTPSAVSFRTMSDRGSVVVREPRRSPSTILPNSSTSSLGSGRSVIRLHPNPSEGELPYQYDIQAG</sequence>
<feature type="compositionally biased region" description="Low complexity" evidence="8">
    <location>
        <begin position="331"/>
        <end position="345"/>
    </location>
</feature>
<feature type="compositionally biased region" description="Acidic residues" evidence="8">
    <location>
        <begin position="121"/>
        <end position="131"/>
    </location>
</feature>
<dbReference type="Proteomes" id="UP001140562">
    <property type="component" value="Unassembled WGS sequence"/>
</dbReference>
<accession>A0A9W8X5X2</accession>
<evidence type="ECO:0000256" key="3">
    <source>
        <dbReference type="ARBA" id="ARBA00021353"/>
    </source>
</evidence>
<keyword evidence="10" id="KW-1185">Reference proteome</keyword>
<evidence type="ECO:0000256" key="7">
    <source>
        <dbReference type="RuleBase" id="RU367100"/>
    </source>
</evidence>
<feature type="transmembrane region" description="Helical" evidence="7">
    <location>
        <begin position="12"/>
        <end position="33"/>
    </location>
</feature>
<comment type="caution">
    <text evidence="9">The sequence shown here is derived from an EMBL/GenBank/DDBJ whole genome shotgun (WGS) entry which is preliminary data.</text>
</comment>
<gene>
    <name evidence="7" type="primary">DLT1</name>
    <name evidence="9" type="ORF">N0V87_001320</name>
</gene>
<proteinExistence type="inferred from homology"/>
<evidence type="ECO:0000313" key="9">
    <source>
        <dbReference type="EMBL" id="KAJ4341994.1"/>
    </source>
</evidence>
<feature type="transmembrane region" description="Helical" evidence="7">
    <location>
        <begin position="45"/>
        <end position="63"/>
    </location>
</feature>
<keyword evidence="6 7" id="KW-0472">Membrane</keyword>
<comment type="similarity">
    <text evidence="2 7">Belongs to the DLT1 family.</text>
</comment>
<dbReference type="PANTHER" id="PTHR40021">
    <property type="entry name" value="DEFECT AT LOW TEMPERATURE PROTEIN 1"/>
    <property type="match status" value="1"/>
</dbReference>
<name>A0A9W8X5X2_9PLEO</name>
<comment type="subcellular location">
    <subcellularLocation>
        <location evidence="7">Membrane</location>
        <topology evidence="7">Multi-pass membrane protein</topology>
    </subcellularLocation>
</comment>
<protein>
    <recommendedName>
        <fullName evidence="3 7">Defect at low temperature protein 1</fullName>
    </recommendedName>
</protein>
<dbReference type="OrthoDB" id="4096362at2759"/>
<evidence type="ECO:0000256" key="5">
    <source>
        <dbReference type="ARBA" id="ARBA00022989"/>
    </source>
</evidence>
<feature type="compositionally biased region" description="Low complexity" evidence="8">
    <location>
        <begin position="433"/>
        <end position="443"/>
    </location>
</feature>
<organism evidence="9 10">
    <name type="scientific">Didymella glomerata</name>
    <dbReference type="NCBI Taxonomy" id="749621"/>
    <lineage>
        <taxon>Eukaryota</taxon>
        <taxon>Fungi</taxon>
        <taxon>Dikarya</taxon>
        <taxon>Ascomycota</taxon>
        <taxon>Pezizomycotina</taxon>
        <taxon>Dothideomycetes</taxon>
        <taxon>Pleosporomycetidae</taxon>
        <taxon>Pleosporales</taxon>
        <taxon>Pleosporineae</taxon>
        <taxon>Didymellaceae</taxon>
        <taxon>Didymella</taxon>
    </lineage>
</organism>
<keyword evidence="5 7" id="KW-1133">Transmembrane helix</keyword>
<evidence type="ECO:0000256" key="4">
    <source>
        <dbReference type="ARBA" id="ARBA00022692"/>
    </source>
</evidence>
<feature type="region of interest" description="Disordered" evidence="8">
    <location>
        <begin position="322"/>
        <end position="465"/>
    </location>
</feature>
<dbReference type="GO" id="GO:0016020">
    <property type="term" value="C:membrane"/>
    <property type="evidence" value="ECO:0007669"/>
    <property type="project" value="UniProtKB-SubCell"/>
</dbReference>
<evidence type="ECO:0000256" key="8">
    <source>
        <dbReference type="SAM" id="MobiDB-lite"/>
    </source>
</evidence>
<dbReference type="PANTHER" id="PTHR40021:SF1">
    <property type="entry name" value="DEFECT AT LOW TEMPERATURE PROTEIN 1"/>
    <property type="match status" value="1"/>
</dbReference>
<evidence type="ECO:0000256" key="2">
    <source>
        <dbReference type="ARBA" id="ARBA00005550"/>
    </source>
</evidence>
<dbReference type="AlphaFoldDB" id="A0A9W8X5X2"/>
<feature type="compositionally biased region" description="Polar residues" evidence="8">
    <location>
        <begin position="381"/>
        <end position="410"/>
    </location>
</feature>